<reference evidence="3" key="1">
    <citation type="submission" date="2017-09" db="EMBL/GenBank/DDBJ databases">
        <title>Depth-based differentiation of microbial function through sediment-hosted aquifers and enrichment of novel symbionts in the deep terrestrial subsurface.</title>
        <authorList>
            <person name="Probst A.J."/>
            <person name="Ladd B."/>
            <person name="Jarett J.K."/>
            <person name="Geller-Mcgrath D.E."/>
            <person name="Sieber C.M.K."/>
            <person name="Emerson J.B."/>
            <person name="Anantharaman K."/>
            <person name="Thomas B.C."/>
            <person name="Malmstrom R."/>
            <person name="Stieglmeier M."/>
            <person name="Klingl A."/>
            <person name="Woyke T."/>
            <person name="Ryan C.M."/>
            <person name="Banfield J.F."/>
        </authorList>
    </citation>
    <scope>NUCLEOTIDE SEQUENCE [LARGE SCALE GENOMIC DNA]</scope>
</reference>
<name>A0A2M8GLM6_9BACT</name>
<evidence type="ECO:0000313" key="2">
    <source>
        <dbReference type="EMBL" id="PJC81349.1"/>
    </source>
</evidence>
<dbReference type="AlphaFoldDB" id="A0A2M8GLM6"/>
<feature type="transmembrane region" description="Helical" evidence="1">
    <location>
        <begin position="75"/>
        <end position="96"/>
    </location>
</feature>
<feature type="transmembrane region" description="Helical" evidence="1">
    <location>
        <begin position="12"/>
        <end position="32"/>
    </location>
</feature>
<keyword evidence="1" id="KW-0472">Membrane</keyword>
<dbReference type="EMBL" id="PFQK01000089">
    <property type="protein sequence ID" value="PJC81349.1"/>
    <property type="molecule type" value="Genomic_DNA"/>
</dbReference>
<dbReference type="Proteomes" id="UP000229370">
    <property type="component" value="Unassembled WGS sequence"/>
</dbReference>
<evidence type="ECO:0000256" key="1">
    <source>
        <dbReference type="SAM" id="Phobius"/>
    </source>
</evidence>
<protein>
    <submittedName>
        <fullName evidence="2">Uncharacterized protein</fullName>
    </submittedName>
</protein>
<proteinExistence type="predicted"/>
<accession>A0A2M8GLM6</accession>
<gene>
    <name evidence="2" type="ORF">CO007_05110</name>
</gene>
<keyword evidence="1" id="KW-0812">Transmembrane</keyword>
<organism evidence="2 3">
    <name type="scientific">Candidatus Roizmanbacteria bacterium CG_4_8_14_3_um_filter_36_10</name>
    <dbReference type="NCBI Taxonomy" id="1974834"/>
    <lineage>
        <taxon>Bacteria</taxon>
        <taxon>Candidatus Roizmaniibacteriota</taxon>
    </lineage>
</organism>
<sequence length="214" mass="24520">MNIVYFFSSVNKLSLIAFLITLGFLLYEIILLKKERVLKTKPKIPKFKETLNSPIAQSNSLIVEKEIKVTKANNLIILILLVLLLIFGILSFFGFANYNKKELKTVISPTPVIDFITSKGIKIFNENFQPIADKDIDQIKPGEDIVICVETINNTDINRARIRVNTTSWQNKDITTDFYPKDKIYYIKYKVASDESRLKIEAQLHSVADGWLSD</sequence>
<comment type="caution">
    <text evidence="2">The sequence shown here is derived from an EMBL/GenBank/DDBJ whole genome shotgun (WGS) entry which is preliminary data.</text>
</comment>
<evidence type="ECO:0000313" key="3">
    <source>
        <dbReference type="Proteomes" id="UP000229370"/>
    </source>
</evidence>
<keyword evidence="1" id="KW-1133">Transmembrane helix</keyword>